<reference evidence="2" key="1">
    <citation type="submission" date="2025-08" db="UniProtKB">
        <authorList>
            <consortium name="RefSeq"/>
        </authorList>
    </citation>
    <scope>IDENTIFICATION</scope>
</reference>
<sequence>MEASDVPTVIIFMLQAVVGILGNSFLLCHYVLFSFIGCSLKPTEFILKHLIVANIVTLLCKAVPQTMAAFGLRDFLGDFGCKVLFYFHRVSRSITMSSTCLLSVFQAITISPSDSGCAQLKAKAPKYTHFSLQLSWILYLLVNVVCFKNVTRKWNNENITILKDLGYCSASNLDKASDLLLAVFLSFPDVFCVGFMVWSSSTMVFILYRHKQRIQHLNSIDHANVFSRYFPVCRATKTILLLAGTFVFFYTLSCIFHICLMVISDPSWFLVTTSAVIAGCFPTVSPFLLTSPEASEFRFFYVWIRNRKTSESSDEHVIK</sequence>
<organism evidence="1 2">
    <name type="scientific">Castor canadensis</name>
    <name type="common">American beaver</name>
    <dbReference type="NCBI Taxonomy" id="51338"/>
    <lineage>
        <taxon>Eukaryota</taxon>
        <taxon>Metazoa</taxon>
        <taxon>Chordata</taxon>
        <taxon>Craniata</taxon>
        <taxon>Vertebrata</taxon>
        <taxon>Euteleostomi</taxon>
        <taxon>Mammalia</taxon>
        <taxon>Eutheria</taxon>
        <taxon>Euarchontoglires</taxon>
        <taxon>Glires</taxon>
        <taxon>Rodentia</taxon>
        <taxon>Castorimorpha</taxon>
        <taxon>Castoridae</taxon>
        <taxon>Castor</taxon>
    </lineage>
</organism>
<keyword evidence="1" id="KW-1185">Reference proteome</keyword>
<accession>A0AC58L8I3</accession>
<proteinExistence type="predicted"/>
<gene>
    <name evidence="2" type="primary">LOC141417905</name>
</gene>
<protein>
    <submittedName>
        <fullName evidence="2">Vomeronasal type-1 receptor 4-like</fullName>
    </submittedName>
</protein>
<evidence type="ECO:0000313" key="2">
    <source>
        <dbReference type="RefSeq" id="XP_073913467.1"/>
    </source>
</evidence>
<dbReference type="RefSeq" id="XP_073913467.1">
    <property type="nucleotide sequence ID" value="XM_074057366.1"/>
</dbReference>
<evidence type="ECO:0000313" key="1">
    <source>
        <dbReference type="Proteomes" id="UP001732720"/>
    </source>
</evidence>
<name>A0AC58L8I3_CASCN</name>
<dbReference type="Proteomes" id="UP001732720">
    <property type="component" value="Chromosome 16"/>
</dbReference>